<name>A0A0S7Y500_UNCSA</name>
<dbReference type="EMBL" id="LIZX01000013">
    <property type="protein sequence ID" value="KPJ69797.1"/>
    <property type="molecule type" value="Genomic_DNA"/>
</dbReference>
<dbReference type="AlphaFoldDB" id="A0A0S7Y500"/>
<evidence type="ECO:0000313" key="1">
    <source>
        <dbReference type="EMBL" id="KPJ69797.1"/>
    </source>
</evidence>
<reference evidence="1 2" key="1">
    <citation type="journal article" date="2015" name="Microbiome">
        <title>Genomic resolution of linkages in carbon, nitrogen, and sulfur cycling among widespread estuary sediment bacteria.</title>
        <authorList>
            <person name="Baker B.J."/>
            <person name="Lazar C.S."/>
            <person name="Teske A.P."/>
            <person name="Dick G.J."/>
        </authorList>
    </citation>
    <scope>NUCLEOTIDE SEQUENCE [LARGE SCALE GENOMIC DNA]</scope>
    <source>
        <strain evidence="1">DG_54_3</strain>
    </source>
</reference>
<protein>
    <recommendedName>
        <fullName evidence="3">Collagen-binding domain-containing protein</fullName>
    </recommendedName>
</protein>
<sequence>FWEMEPSNHLVVSGSAFCLAKPGEVYALYLPYGGAVTVNLAEGIAYNYSWWNSANDINGSFQNEGQVTGGNQQFSSPGSGDWALRIVKSDDVPPAPPTGLRILN</sequence>
<evidence type="ECO:0008006" key="3">
    <source>
        <dbReference type="Google" id="ProtNLM"/>
    </source>
</evidence>
<accession>A0A0S7Y500</accession>
<evidence type="ECO:0000313" key="2">
    <source>
        <dbReference type="Proteomes" id="UP000051861"/>
    </source>
</evidence>
<feature type="non-terminal residue" evidence="1">
    <location>
        <position position="1"/>
    </location>
</feature>
<proteinExistence type="predicted"/>
<dbReference type="Proteomes" id="UP000051861">
    <property type="component" value="Unassembled WGS sequence"/>
</dbReference>
<organism evidence="1 2">
    <name type="scientific">candidate division WOR-1 bacterium DG_54_3</name>
    <dbReference type="NCBI Taxonomy" id="1703775"/>
    <lineage>
        <taxon>Bacteria</taxon>
        <taxon>Bacillati</taxon>
        <taxon>Saganbacteria</taxon>
    </lineage>
</organism>
<comment type="caution">
    <text evidence="1">The sequence shown here is derived from an EMBL/GenBank/DDBJ whole genome shotgun (WGS) entry which is preliminary data.</text>
</comment>
<gene>
    <name evidence="1" type="ORF">AMJ44_02125</name>
</gene>